<dbReference type="EMBL" id="OZ034814">
    <property type="protein sequence ID" value="CAL1361240.1"/>
    <property type="molecule type" value="Genomic_DNA"/>
</dbReference>
<protein>
    <submittedName>
        <fullName evidence="2">Uncharacterized protein</fullName>
    </submittedName>
</protein>
<keyword evidence="3" id="KW-1185">Reference proteome</keyword>
<feature type="region of interest" description="Disordered" evidence="1">
    <location>
        <begin position="1"/>
        <end position="28"/>
    </location>
</feature>
<organism evidence="2 3">
    <name type="scientific">Linum trigynum</name>
    <dbReference type="NCBI Taxonomy" id="586398"/>
    <lineage>
        <taxon>Eukaryota</taxon>
        <taxon>Viridiplantae</taxon>
        <taxon>Streptophyta</taxon>
        <taxon>Embryophyta</taxon>
        <taxon>Tracheophyta</taxon>
        <taxon>Spermatophyta</taxon>
        <taxon>Magnoliopsida</taxon>
        <taxon>eudicotyledons</taxon>
        <taxon>Gunneridae</taxon>
        <taxon>Pentapetalae</taxon>
        <taxon>rosids</taxon>
        <taxon>fabids</taxon>
        <taxon>Malpighiales</taxon>
        <taxon>Linaceae</taxon>
        <taxon>Linum</taxon>
    </lineage>
</organism>
<gene>
    <name evidence="2" type="ORF">LTRI10_LOCUS8624</name>
</gene>
<reference evidence="2 3" key="1">
    <citation type="submission" date="2024-04" db="EMBL/GenBank/DDBJ databases">
        <authorList>
            <person name="Fracassetti M."/>
        </authorList>
    </citation>
    <scope>NUCLEOTIDE SEQUENCE [LARGE SCALE GENOMIC DNA]</scope>
</reference>
<dbReference type="Proteomes" id="UP001497516">
    <property type="component" value="Chromosome 10"/>
</dbReference>
<evidence type="ECO:0000313" key="3">
    <source>
        <dbReference type="Proteomes" id="UP001497516"/>
    </source>
</evidence>
<name>A0AAV2CXF5_9ROSI</name>
<sequence length="140" mass="14496">MGHFGRHGVNTLGQLGVTPATPESNTLGHRTQLGVTPATPGINTLGHLAHPGVTPATRGQIPWVTLGSLGPPGVNHFGSPSPPWGHSGHLGSIILSHLGATPATPVSNTLGHLAHPWVISVTRGQSPWVTLGWDQIPWVT</sequence>
<evidence type="ECO:0000256" key="1">
    <source>
        <dbReference type="SAM" id="MobiDB-lite"/>
    </source>
</evidence>
<accession>A0AAV2CXF5</accession>
<proteinExistence type="predicted"/>
<evidence type="ECO:0000313" key="2">
    <source>
        <dbReference type="EMBL" id="CAL1361240.1"/>
    </source>
</evidence>
<dbReference type="AlphaFoldDB" id="A0AAV2CXF5"/>